<feature type="domain" description="4Fe-4S ferredoxin-type" evidence="5">
    <location>
        <begin position="83"/>
        <end position="112"/>
    </location>
</feature>
<organism evidence="6 7">
    <name type="scientific">Desulfuribacillus stibiiarsenatis</name>
    <dbReference type="NCBI Taxonomy" id="1390249"/>
    <lineage>
        <taxon>Bacteria</taxon>
        <taxon>Bacillati</taxon>
        <taxon>Bacillota</taxon>
        <taxon>Desulfuribacillia</taxon>
        <taxon>Desulfuribacillales</taxon>
        <taxon>Desulfuribacillaceae</taxon>
        <taxon>Desulfuribacillus</taxon>
    </lineage>
</organism>
<dbReference type="InterPro" id="IPR017900">
    <property type="entry name" value="4Fe4S_Fe_S_CS"/>
</dbReference>
<dbReference type="Proteomes" id="UP000095255">
    <property type="component" value="Unassembled WGS sequence"/>
</dbReference>
<keyword evidence="2" id="KW-0479">Metal-binding</keyword>
<dbReference type="EMBL" id="MJAT01000038">
    <property type="protein sequence ID" value="OEH84401.1"/>
    <property type="molecule type" value="Genomic_DNA"/>
</dbReference>
<dbReference type="Gene3D" id="3.30.70.20">
    <property type="match status" value="2"/>
</dbReference>
<keyword evidence="3" id="KW-0408">Iron</keyword>
<evidence type="ECO:0000256" key="4">
    <source>
        <dbReference type="ARBA" id="ARBA00023014"/>
    </source>
</evidence>
<evidence type="ECO:0000256" key="3">
    <source>
        <dbReference type="ARBA" id="ARBA00023004"/>
    </source>
</evidence>
<dbReference type="GO" id="GO:0051539">
    <property type="term" value="F:4 iron, 4 sulfur cluster binding"/>
    <property type="evidence" value="ECO:0007669"/>
    <property type="project" value="UniProtKB-KW"/>
</dbReference>
<sequence>MKVTRYGMLIDNSSCVGCHACQIACQNQWQLPYNEHFIDVHTFEKGTYPNVNIENFTTQCNHCDDPPCMRICPTYATYKRQDGLVLVEEKKCIGCKGCIVACPYNARIWSEKYHVPEKCKFCADFIATGETPACVNTCVTKARMFGDLDDPNSEISKEIIKKRAVPLKAELGTKPRIYYIRQI</sequence>
<evidence type="ECO:0000259" key="5">
    <source>
        <dbReference type="PROSITE" id="PS51379"/>
    </source>
</evidence>
<dbReference type="GO" id="GO:0046872">
    <property type="term" value="F:metal ion binding"/>
    <property type="evidence" value="ECO:0007669"/>
    <property type="project" value="UniProtKB-KW"/>
</dbReference>
<feature type="domain" description="4Fe-4S ferredoxin-type" evidence="5">
    <location>
        <begin position="6"/>
        <end position="35"/>
    </location>
</feature>
<dbReference type="PROSITE" id="PS00198">
    <property type="entry name" value="4FE4S_FER_1"/>
    <property type="match status" value="1"/>
</dbReference>
<dbReference type="PANTHER" id="PTHR43177">
    <property type="entry name" value="PROTEIN NRFC"/>
    <property type="match status" value="1"/>
</dbReference>
<keyword evidence="1" id="KW-0004">4Fe-4S</keyword>
<dbReference type="InterPro" id="IPR050954">
    <property type="entry name" value="ET_IronSulfur_Cluster-Binding"/>
</dbReference>
<dbReference type="STRING" id="1390249.BHU72_09280"/>
<reference evidence="6 7" key="1">
    <citation type="submission" date="2016-09" db="EMBL/GenBank/DDBJ databases">
        <title>Desulfuribacillus arsenicus sp. nov., an obligately anaerobic, dissimilatory arsenic- and antimonate-reducing bacterium isolated from anoxic sediments.</title>
        <authorList>
            <person name="Abin C.A."/>
            <person name="Hollibaugh J.T."/>
        </authorList>
    </citation>
    <scope>NUCLEOTIDE SEQUENCE [LARGE SCALE GENOMIC DNA]</scope>
    <source>
        <strain evidence="6 7">MLFW-2</strain>
    </source>
</reference>
<evidence type="ECO:0000313" key="6">
    <source>
        <dbReference type="EMBL" id="OEH84401.1"/>
    </source>
</evidence>
<gene>
    <name evidence="6" type="ORF">BHU72_09280</name>
</gene>
<comment type="caution">
    <text evidence="6">The sequence shown here is derived from an EMBL/GenBank/DDBJ whole genome shotgun (WGS) entry which is preliminary data.</text>
</comment>
<protein>
    <submittedName>
        <fullName evidence="6">4Fe-4S ferredoxin</fullName>
    </submittedName>
</protein>
<dbReference type="SUPFAM" id="SSF54862">
    <property type="entry name" value="4Fe-4S ferredoxins"/>
    <property type="match status" value="1"/>
</dbReference>
<keyword evidence="7" id="KW-1185">Reference proteome</keyword>
<keyword evidence="4" id="KW-0411">Iron-sulfur</keyword>
<dbReference type="PROSITE" id="PS51379">
    <property type="entry name" value="4FE4S_FER_2"/>
    <property type="match status" value="2"/>
</dbReference>
<evidence type="ECO:0000256" key="2">
    <source>
        <dbReference type="ARBA" id="ARBA00022723"/>
    </source>
</evidence>
<proteinExistence type="predicted"/>
<dbReference type="Pfam" id="PF13247">
    <property type="entry name" value="Fer4_11"/>
    <property type="match status" value="1"/>
</dbReference>
<dbReference type="AlphaFoldDB" id="A0A1E5L2V0"/>
<dbReference type="InterPro" id="IPR017896">
    <property type="entry name" value="4Fe4S_Fe-S-bd"/>
</dbReference>
<name>A0A1E5L2V0_9FIRM</name>
<evidence type="ECO:0000313" key="7">
    <source>
        <dbReference type="Proteomes" id="UP000095255"/>
    </source>
</evidence>
<dbReference type="PANTHER" id="PTHR43177:SF3">
    <property type="entry name" value="PROTEIN NRFC HOMOLOG"/>
    <property type="match status" value="1"/>
</dbReference>
<accession>A0A1E5L2V0</accession>
<evidence type="ECO:0000256" key="1">
    <source>
        <dbReference type="ARBA" id="ARBA00022485"/>
    </source>
</evidence>
<dbReference type="CDD" id="cd10551">
    <property type="entry name" value="PsrB"/>
    <property type="match status" value="1"/>
</dbReference>